<sequence length="57" mass="6712">MSAVLTADLREMRIIIRERRPIAAAEYIILNIKMAECYKEVTKVRFNLKYLKTTIPL</sequence>
<name>A0A8S5S355_9CAUD</name>
<proteinExistence type="predicted"/>
<protein>
    <submittedName>
        <fullName evidence="1">Uncharacterized protein</fullName>
    </submittedName>
</protein>
<accession>A0A8S5S355</accession>
<evidence type="ECO:0000313" key="1">
    <source>
        <dbReference type="EMBL" id="DAF45445.1"/>
    </source>
</evidence>
<dbReference type="EMBL" id="BK032514">
    <property type="protein sequence ID" value="DAF45445.1"/>
    <property type="molecule type" value="Genomic_DNA"/>
</dbReference>
<organism evidence="1">
    <name type="scientific">Siphoviridae sp. ctBLh2</name>
    <dbReference type="NCBI Taxonomy" id="2827803"/>
    <lineage>
        <taxon>Viruses</taxon>
        <taxon>Duplodnaviria</taxon>
        <taxon>Heunggongvirae</taxon>
        <taxon>Uroviricota</taxon>
        <taxon>Caudoviricetes</taxon>
    </lineage>
</organism>
<reference evidence="1" key="1">
    <citation type="journal article" date="2021" name="Proc. Natl. Acad. Sci. U.S.A.">
        <title>A Catalog of Tens of Thousands of Viruses from Human Metagenomes Reveals Hidden Associations with Chronic Diseases.</title>
        <authorList>
            <person name="Tisza M.J."/>
            <person name="Buck C.B."/>
        </authorList>
    </citation>
    <scope>NUCLEOTIDE SEQUENCE</scope>
    <source>
        <strain evidence="1">CtBLh2</strain>
    </source>
</reference>